<dbReference type="Pfam" id="PF05359">
    <property type="entry name" value="DUF748"/>
    <property type="match status" value="1"/>
</dbReference>
<proteinExistence type="predicted"/>
<protein>
    <submittedName>
        <fullName evidence="1">DUF748 domain-containing protein</fullName>
    </submittedName>
</protein>
<dbReference type="Gene3D" id="3.30.1330.60">
    <property type="entry name" value="OmpA-like domain"/>
    <property type="match status" value="1"/>
</dbReference>
<sequence>MPPEFVQKNTFFTRLLWWLIGALLLMEGLSIATSGLVRDKTGQWLARRGLDFHADYVRVSPLNLRVIVVDARAFNSRGQGFSAREVMLDYSWWQLLRGRVQLARASVSGAYLDLQSTQGASGRVWEVGGWNLGRGKPRDRDFHLAIGRAKVQDSKICYRHRPAWAAPTCAQIGNMHARDFRLALWRKGAAPLKVTIAAEEIQLQELLAKIKGAPEFNTTLAHLSLDEGNFHWPSLRTEAESLSVAFFASCPPQQWADALRGLQRLIGHCAAARHLSAEGDLKFGFGLTGLARWHRARGEGVVLRRSDQRWQDWGAGTIAMNAFDYDRSIKRLHWRQAGATDFDWCPRHLRNTNHHYCFRAKTLQLPETTTFDWRHRLKITTGPSRVQQMHYLDMVRPRNNPLTVQQAVFGPLEFDIVSRILAVASLQVDGANGCVSGALWRRPDHCVRLGGLLGDERVAVRFGSTAKNVPWGVASGPLSLAHLRLEGLGEERLQLQKLKWRSFDTLADGTPFSISDFTLQSLSGCLSRGLLPGGWQPLCAELNNLGGRGNFAWQPGADSYAIFGQLQLQRLMLSDSVKGNNGLLLQKLAIGEGYYRRTAVQSPWVGAGQGPGAGQVDFGKEKGRLDAQAEGLDRESEETAPASVDAPNFRLQKHFLQRLDGCLPGSWARLIYRASSAPGRMPVCFDLRELRQEHPLLVAWQDGLDIAVAGLSVERALASTAQGESLLRLSSLALPSARIRHTTSPFGSSYIALPNFSLDGLDACLPATQEVLHLNIHCVVLQQLQLGEKFHVQVEPAQASANLDGSQLAQLQLLGPGDRPNLEIQQLSIPVLALNWSRNGNKVSSVTMEKWSIESLFACLPHRVRYPNQLPRCVLSRNLNAIGTSGVSVGETELKTALRAQPLWQFEALAIERIAFSPDTLDLYNLQIDNILFCGLETLLRQRAGGVPIADCVETPQLAFRGDPIRIGLKPDVARVSLGPVKSRPIAFWQKEGDYLQAGLQQLDWQRFIWKSGVHFSVTGLRIFNTRVCTPESGKTVSIELLERAGPGDTQRCYGLDELAIPSAQTISLSRPFAIDGSLELVGLSLAQRGRAPLRIARVQLENPSVGGEFLFQAGAVSGCLPAGLFRDSPLAPCYRAGPLSLGGVERLDLPEGRGAIFSDIRADGVRLSAADFPRDLPAKLLQVEKLLLGKLRFVSGQIIAQQLHMRKISSCIPYSYFKTGNHCITLGTLALEGQFAAEDGLAITVLNIHGIELFSRKGKLLAEGESLHLSRFLANRREWRFEWLEAVHFHFFPREETTPDYDRHSWTGDFRFLQIEALQFDRLRGLLNIASVDFFRPRLILLRNRYGAFPLVQQISELRGLDGGDKIHLRNQTTPPFLYHIHDVYLRHGTFTWIDYRDEFRARLPVRDINLNVSDISNLGEHPPAIVVANGRPGGFGEIQLSGTVDYLGGRRWDAQLTSYLDNVNLIPATPYMARLLGYKILQGQMDAVMDIRIRDNQINALAEIKLEKIKIRRVRDDDQLPVKSRFIPLNVALWLLKDGQGNVKFSMPVTGDIRDPKFSLNYVFSDVLQKAIMDALFSYFTPYGIYLLAKLAWGRFRAKSFDSIEFAPGSAHLSNVALAQLQQMVVKLHKHPEARPGICGIANARDWNALYPNSTLGLNGNRSRLADFYRYPPIMLREEFERLAQERSRQVERYLIDAGIPAAELIPCAPDYMGRDFGDPRVEFSN</sequence>
<dbReference type="Proteomes" id="UP001321520">
    <property type="component" value="Chromosome"/>
</dbReference>
<reference evidence="1 2" key="1">
    <citation type="submission" date="2022-05" db="EMBL/GenBank/DDBJ databases">
        <title>Microbulbifer sp. nov., isolated from sponge.</title>
        <authorList>
            <person name="Gao L."/>
        </authorList>
    </citation>
    <scope>NUCLEOTIDE SEQUENCE [LARGE SCALE GENOMIC DNA]</scope>
    <source>
        <strain evidence="1 2">MI-G</strain>
    </source>
</reference>
<organism evidence="1 2">
    <name type="scientific">Microbulbifer spongiae</name>
    <dbReference type="NCBI Taxonomy" id="2944933"/>
    <lineage>
        <taxon>Bacteria</taxon>
        <taxon>Pseudomonadati</taxon>
        <taxon>Pseudomonadota</taxon>
        <taxon>Gammaproteobacteria</taxon>
        <taxon>Cellvibrionales</taxon>
        <taxon>Microbulbiferaceae</taxon>
        <taxon>Microbulbifer</taxon>
    </lineage>
</organism>
<dbReference type="EMBL" id="CP098023">
    <property type="protein sequence ID" value="WKD50329.1"/>
    <property type="molecule type" value="Genomic_DNA"/>
</dbReference>
<keyword evidence="2" id="KW-1185">Reference proteome</keyword>
<dbReference type="InterPro" id="IPR008023">
    <property type="entry name" value="DUF748"/>
</dbReference>
<evidence type="ECO:0000313" key="1">
    <source>
        <dbReference type="EMBL" id="WKD50329.1"/>
    </source>
</evidence>
<name>A0ABY9EFJ5_9GAMM</name>
<evidence type="ECO:0000313" key="2">
    <source>
        <dbReference type="Proteomes" id="UP001321520"/>
    </source>
</evidence>
<dbReference type="RefSeq" id="WP_301416517.1">
    <property type="nucleotide sequence ID" value="NZ_CP098023.1"/>
</dbReference>
<gene>
    <name evidence="1" type="ORF">M8T91_02540</name>
</gene>
<accession>A0ABY9EFJ5</accession>
<dbReference type="InterPro" id="IPR036737">
    <property type="entry name" value="OmpA-like_sf"/>
</dbReference>